<evidence type="ECO:0000256" key="5">
    <source>
        <dbReference type="ARBA" id="ARBA00023315"/>
    </source>
</evidence>
<dbReference type="Pfam" id="PF01553">
    <property type="entry name" value="Acyltransferase"/>
    <property type="match status" value="1"/>
</dbReference>
<dbReference type="SMART" id="SM00563">
    <property type="entry name" value="PlsC"/>
    <property type="match status" value="1"/>
</dbReference>
<keyword evidence="5 7" id="KW-0012">Acyltransferase</keyword>
<sequence length="258" mass="29616">MIKLFNYIKFAIFQFVGFILSLFKLNKFLKSPDKYTMENKFRFLKNQAKNSLKLVNINVNILGKDKIPKEPVLFVVNHSSMLDSYILISSVDRPIGCIIADEPIWKKMPIVNKWASVIKSIYINRHNNREALNSILEASNNIINGHSMAVFPEGDLTWIKDSKSIVSEFKSGALKIAYKARCPIVPLVIKNSRKTYSGYKPIGKIKSINVEIEFLEPVYLHINNPKIKTMDLAKLIREDMINTILEFNNKYKKSATSI</sequence>
<accession>A0ABN1M1N2</accession>
<dbReference type="PANTHER" id="PTHR10434:SF64">
    <property type="entry name" value="1-ACYL-SN-GLYCEROL-3-PHOSPHATE ACYLTRANSFERASE-RELATED"/>
    <property type="match status" value="1"/>
</dbReference>
<comment type="caution">
    <text evidence="7">The sequence shown here is derived from an EMBL/GenBank/DDBJ whole genome shotgun (WGS) entry which is preliminary data.</text>
</comment>
<evidence type="ECO:0000256" key="4">
    <source>
        <dbReference type="ARBA" id="ARBA00023098"/>
    </source>
</evidence>
<dbReference type="PANTHER" id="PTHR10434">
    <property type="entry name" value="1-ACYL-SN-GLYCEROL-3-PHOSPHATE ACYLTRANSFERASE"/>
    <property type="match status" value="1"/>
</dbReference>
<dbReference type="Proteomes" id="UP001400965">
    <property type="component" value="Unassembled WGS sequence"/>
</dbReference>
<evidence type="ECO:0000256" key="2">
    <source>
        <dbReference type="ARBA" id="ARBA00022516"/>
    </source>
</evidence>
<dbReference type="GO" id="GO:0016746">
    <property type="term" value="F:acyltransferase activity"/>
    <property type="evidence" value="ECO:0007669"/>
    <property type="project" value="UniProtKB-KW"/>
</dbReference>
<dbReference type="CDD" id="cd07989">
    <property type="entry name" value="LPLAT_AGPAT-like"/>
    <property type="match status" value="1"/>
</dbReference>
<evidence type="ECO:0000256" key="1">
    <source>
        <dbReference type="ARBA" id="ARBA00005189"/>
    </source>
</evidence>
<dbReference type="InterPro" id="IPR002123">
    <property type="entry name" value="Plipid/glycerol_acylTrfase"/>
</dbReference>
<evidence type="ECO:0000313" key="7">
    <source>
        <dbReference type="EMBL" id="GAA0863046.1"/>
    </source>
</evidence>
<name>A0ABN1M1N2_9FIRM</name>
<evidence type="ECO:0000313" key="8">
    <source>
        <dbReference type="Proteomes" id="UP001400965"/>
    </source>
</evidence>
<comment type="pathway">
    <text evidence="1">Lipid metabolism.</text>
</comment>
<keyword evidence="2" id="KW-0444">Lipid biosynthesis</keyword>
<dbReference type="EMBL" id="BAAACP010000005">
    <property type="protein sequence ID" value="GAA0863046.1"/>
    <property type="molecule type" value="Genomic_DNA"/>
</dbReference>
<keyword evidence="3" id="KW-0808">Transferase</keyword>
<organism evidence="7 8">
    <name type="scientific">Paraclostridium tenue</name>
    <dbReference type="NCBI Taxonomy" id="1737"/>
    <lineage>
        <taxon>Bacteria</taxon>
        <taxon>Bacillati</taxon>
        <taxon>Bacillota</taxon>
        <taxon>Clostridia</taxon>
        <taxon>Peptostreptococcales</taxon>
        <taxon>Peptostreptococcaceae</taxon>
        <taxon>Paraclostridium</taxon>
    </lineage>
</organism>
<dbReference type="SUPFAM" id="SSF69593">
    <property type="entry name" value="Glycerol-3-phosphate (1)-acyltransferase"/>
    <property type="match status" value="1"/>
</dbReference>
<protein>
    <submittedName>
        <fullName evidence="7">Lysophospholipid acyltransferase family protein</fullName>
    </submittedName>
</protein>
<evidence type="ECO:0000259" key="6">
    <source>
        <dbReference type="SMART" id="SM00563"/>
    </source>
</evidence>
<reference evidence="7 8" key="1">
    <citation type="journal article" date="2019" name="Int. J. Syst. Evol. Microbiol.">
        <title>The Global Catalogue of Microorganisms (GCM) 10K type strain sequencing project: providing services to taxonomists for standard genome sequencing and annotation.</title>
        <authorList>
            <consortium name="The Broad Institute Genomics Platform"/>
            <consortium name="The Broad Institute Genome Sequencing Center for Infectious Disease"/>
            <person name="Wu L."/>
            <person name="Ma J."/>
        </authorList>
    </citation>
    <scope>NUCLEOTIDE SEQUENCE [LARGE SCALE GENOMIC DNA]</scope>
    <source>
        <strain evidence="7 8">JCM 6486</strain>
    </source>
</reference>
<feature type="domain" description="Phospholipid/glycerol acyltransferase" evidence="6">
    <location>
        <begin position="72"/>
        <end position="192"/>
    </location>
</feature>
<proteinExistence type="predicted"/>
<keyword evidence="8" id="KW-1185">Reference proteome</keyword>
<keyword evidence="4" id="KW-0443">Lipid metabolism</keyword>
<gene>
    <name evidence="7" type="ORF">GCM10008917_10810</name>
</gene>
<evidence type="ECO:0000256" key="3">
    <source>
        <dbReference type="ARBA" id="ARBA00022679"/>
    </source>
</evidence>